<evidence type="ECO:0000313" key="3">
    <source>
        <dbReference type="Proteomes" id="UP000288197"/>
    </source>
</evidence>
<dbReference type="GO" id="GO:0003677">
    <property type="term" value="F:DNA binding"/>
    <property type="evidence" value="ECO:0007669"/>
    <property type="project" value="InterPro"/>
</dbReference>
<keyword evidence="3" id="KW-1185">Reference proteome</keyword>
<name>A0A369B028_9ENTE</name>
<dbReference type="Proteomes" id="UP000288197">
    <property type="component" value="Unassembled WGS sequence"/>
</dbReference>
<organism evidence="2 3">
    <name type="scientific">Vagococcus fluvialis</name>
    <dbReference type="NCBI Taxonomy" id="2738"/>
    <lineage>
        <taxon>Bacteria</taxon>
        <taxon>Bacillati</taxon>
        <taxon>Bacillota</taxon>
        <taxon>Bacilli</taxon>
        <taxon>Lactobacillales</taxon>
        <taxon>Enterococcaceae</taxon>
        <taxon>Vagococcus</taxon>
    </lineage>
</organism>
<feature type="domain" description="Resolvase/invertase-type recombinase catalytic" evidence="1">
    <location>
        <begin position="3"/>
        <end position="125"/>
    </location>
</feature>
<dbReference type="RefSeq" id="WP_114288729.1">
    <property type="nucleotide sequence ID" value="NZ_CP081459.1"/>
</dbReference>
<dbReference type="SMART" id="SM00857">
    <property type="entry name" value="Resolvase"/>
    <property type="match status" value="1"/>
</dbReference>
<gene>
    <name evidence="2" type="ORF">CBF32_01365</name>
</gene>
<dbReference type="Pfam" id="PF00239">
    <property type="entry name" value="Resolvase"/>
    <property type="match status" value="1"/>
</dbReference>
<dbReference type="OrthoDB" id="9797501at2"/>
<protein>
    <recommendedName>
        <fullName evidence="1">Resolvase/invertase-type recombinase catalytic domain-containing protein</fullName>
    </recommendedName>
</protein>
<reference evidence="2 3" key="1">
    <citation type="submission" date="2017-05" db="EMBL/GenBank/DDBJ databases">
        <title>Vagococcus spp. assemblies.</title>
        <authorList>
            <person name="Gulvik C.A."/>
        </authorList>
    </citation>
    <scope>NUCLEOTIDE SEQUENCE [LARGE SCALE GENOMIC DNA]</scope>
    <source>
        <strain evidence="2 3">NCFB 2497</strain>
    </source>
</reference>
<evidence type="ECO:0000259" key="1">
    <source>
        <dbReference type="SMART" id="SM00857"/>
    </source>
</evidence>
<accession>A0A369B028</accession>
<dbReference type="SUPFAM" id="SSF53041">
    <property type="entry name" value="Resolvase-like"/>
    <property type="match status" value="1"/>
</dbReference>
<dbReference type="InterPro" id="IPR006120">
    <property type="entry name" value="Resolvase_HTH_dom"/>
</dbReference>
<dbReference type="Pfam" id="PF02796">
    <property type="entry name" value="HTH_7"/>
    <property type="match status" value="1"/>
</dbReference>
<dbReference type="AlphaFoldDB" id="A0A369B028"/>
<sequence>MEKIGYVFSSLDDTYIKEQIEAIKHFGVKKIILDEEEFNGLRRGDELIVYELKSLGKSITQLATFFNFLEKKEIKLTVISKNFDYPDVSNKQFFNLVDELAEMESFIISERTTKGILNARRSGRVGGRPKISEETIEEIRYLYHNQSYTLRKIAEECNVSLGTAYKYIQE</sequence>
<proteinExistence type="predicted"/>
<dbReference type="InterPro" id="IPR006119">
    <property type="entry name" value="Resolv_N"/>
</dbReference>
<dbReference type="GeneID" id="63145439"/>
<dbReference type="InterPro" id="IPR036162">
    <property type="entry name" value="Resolvase-like_N_sf"/>
</dbReference>
<dbReference type="GO" id="GO:0000150">
    <property type="term" value="F:DNA strand exchange activity"/>
    <property type="evidence" value="ECO:0007669"/>
    <property type="project" value="InterPro"/>
</dbReference>
<evidence type="ECO:0000313" key="2">
    <source>
        <dbReference type="EMBL" id="RSU05673.1"/>
    </source>
</evidence>
<comment type="caution">
    <text evidence="2">The sequence shown here is derived from an EMBL/GenBank/DDBJ whole genome shotgun (WGS) entry which is preliminary data.</text>
</comment>
<dbReference type="Gene3D" id="1.10.10.60">
    <property type="entry name" value="Homeodomain-like"/>
    <property type="match status" value="1"/>
</dbReference>
<dbReference type="Gene3D" id="3.40.50.1390">
    <property type="entry name" value="Resolvase, N-terminal catalytic domain"/>
    <property type="match status" value="1"/>
</dbReference>
<dbReference type="EMBL" id="NGJX01000001">
    <property type="protein sequence ID" value="RSU05673.1"/>
    <property type="molecule type" value="Genomic_DNA"/>
</dbReference>